<evidence type="ECO:0000313" key="7">
    <source>
        <dbReference type="Proteomes" id="UP000289738"/>
    </source>
</evidence>
<evidence type="ECO:0000256" key="2">
    <source>
        <dbReference type="ARBA" id="ARBA00023242"/>
    </source>
</evidence>
<dbReference type="OrthoDB" id="310853at2759"/>
<evidence type="ECO:0000256" key="4">
    <source>
        <dbReference type="SAM" id="MobiDB-lite"/>
    </source>
</evidence>
<evidence type="ECO:0000259" key="5">
    <source>
        <dbReference type="Pfam" id="PF04821"/>
    </source>
</evidence>
<name>A0A445BGD1_ARAHY</name>
<evidence type="ECO:0000313" key="6">
    <source>
        <dbReference type="EMBL" id="RYR37681.1"/>
    </source>
</evidence>
<dbReference type="STRING" id="3818.A0A445BGD1"/>
<organism evidence="6 7">
    <name type="scientific">Arachis hypogaea</name>
    <name type="common">Peanut</name>
    <dbReference type="NCBI Taxonomy" id="3818"/>
    <lineage>
        <taxon>Eukaryota</taxon>
        <taxon>Viridiplantae</taxon>
        <taxon>Streptophyta</taxon>
        <taxon>Embryophyta</taxon>
        <taxon>Tracheophyta</taxon>
        <taxon>Spermatophyta</taxon>
        <taxon>Magnoliopsida</taxon>
        <taxon>eudicotyledons</taxon>
        <taxon>Gunneridae</taxon>
        <taxon>Pentapetalae</taxon>
        <taxon>rosids</taxon>
        <taxon>fabids</taxon>
        <taxon>Fabales</taxon>
        <taxon>Fabaceae</taxon>
        <taxon>Papilionoideae</taxon>
        <taxon>50 kb inversion clade</taxon>
        <taxon>dalbergioids sensu lato</taxon>
        <taxon>Dalbergieae</taxon>
        <taxon>Pterocarpus clade</taxon>
        <taxon>Arachis</taxon>
    </lineage>
</organism>
<dbReference type="GO" id="GO:0000076">
    <property type="term" value="P:DNA replication checkpoint signaling"/>
    <property type="evidence" value="ECO:0007669"/>
    <property type="project" value="TreeGrafter"/>
</dbReference>
<feature type="compositionally biased region" description="Basic and acidic residues" evidence="4">
    <location>
        <begin position="1098"/>
        <end position="1111"/>
    </location>
</feature>
<feature type="compositionally biased region" description="Basic and acidic residues" evidence="4">
    <location>
        <begin position="1063"/>
        <end position="1075"/>
    </location>
</feature>
<dbReference type="PANTHER" id="PTHR22940">
    <property type="entry name" value="TIMEOUT/TIMELESS-2"/>
    <property type="match status" value="1"/>
</dbReference>
<keyword evidence="3" id="KW-0131">Cell cycle</keyword>
<dbReference type="GO" id="GO:0043111">
    <property type="term" value="P:replication fork arrest"/>
    <property type="evidence" value="ECO:0007669"/>
    <property type="project" value="TreeGrafter"/>
</dbReference>
<dbReference type="PANTHER" id="PTHR22940:SF4">
    <property type="entry name" value="PROTEIN TIMELESS HOMOLOG"/>
    <property type="match status" value="1"/>
</dbReference>
<dbReference type="Proteomes" id="UP000289738">
    <property type="component" value="Chromosome A09"/>
</dbReference>
<protein>
    <recommendedName>
        <fullName evidence="5">Timeless N-terminal domain-containing protein</fullName>
    </recommendedName>
</protein>
<evidence type="ECO:0000256" key="1">
    <source>
        <dbReference type="ARBA" id="ARBA00004123"/>
    </source>
</evidence>
<keyword evidence="7" id="KW-1185">Reference proteome</keyword>
<feature type="region of interest" description="Disordered" evidence="4">
    <location>
        <begin position="1255"/>
        <end position="1282"/>
    </location>
</feature>
<dbReference type="Pfam" id="PF04821">
    <property type="entry name" value="TIMELESS"/>
    <property type="match status" value="1"/>
</dbReference>
<feature type="compositionally biased region" description="Acidic residues" evidence="4">
    <location>
        <begin position="650"/>
        <end position="660"/>
    </location>
</feature>
<feature type="compositionally biased region" description="Polar residues" evidence="4">
    <location>
        <begin position="1204"/>
        <end position="1217"/>
    </location>
</feature>
<feature type="region of interest" description="Disordered" evidence="4">
    <location>
        <begin position="932"/>
        <end position="953"/>
    </location>
</feature>
<dbReference type="GO" id="GO:0031298">
    <property type="term" value="C:replication fork protection complex"/>
    <property type="evidence" value="ECO:0007669"/>
    <property type="project" value="TreeGrafter"/>
</dbReference>
<dbReference type="InterPro" id="IPR006906">
    <property type="entry name" value="Timeless_N"/>
</dbReference>
<feature type="region of interest" description="Disordered" evidence="4">
    <location>
        <begin position="1063"/>
        <end position="1222"/>
    </location>
</feature>
<sequence>MDMEGLSLICASLGTVEEDDQGNRIGYVKGEYCLDNLKDLLRFLRRDDPQTRDAFKQVCKWNKVSKDLIPIIEYYQEDRNLLLNAVKVLVFLTMPIEPGSTDIQQQLEYLWGLKSALTSSDVVAVVVSFLERPLENLEHDAFTEDDWKLVQLLLTLFRNILAVQEIPLQQSSAGFATEFLSVRDKFLELLFRENVMDILLVISQYVGGSSVYLQQDNLLLLEIFHYIFFGQDPVLIVKTHLHGAKVEENSQASLNSLQSIMEEEKKKKNICSLNNFSRHSQFSGTFSRLTMDGSKAVLKGNPNSSHNVMLKSKNITRAHAKKIAWDHPRFPPTKDKILELLQAFISQFLSGGYNVLMRSIREDIEKEHPAIQKSDVVVFFQVAEFVTSFQFHKYSASKSKEGGDTFETLGDKDVYSSDFNGQICGPIAASLNEAMFQLVISKWRQAYEGLKETNDYKFLSAAGSLLKNMIRMLDLVLKLFPEDSKEPQTARILLYKLFYDQTEEGMTQFLLNLIKTFDNHKQPKSDLADLVEIIHKVVKLMDNLQSRGALRVSKKSKKIRKKKLPEVIESADKQIEEHSSMQKEDGICIGNESAESQPLQKDNPSNANLPGEEGIVVPDDSEHENVVEEFGNFDSLEPTENKNPKHANEDELDENVDSSDEEQLNTICEVDFKVSTLVATFANHNIIQKLCWLLKFYKSNSLATNHYIISMLRRISDDLELHAMFYQLSLLTTFYDILVEQKSCPCNEYADIVDFLNSLVRKMLKKMKKQPLLFVEILFWKTRRECHYINAEYLLDELGHLRKESRNWGSTQGDGEVGSSAAKVWTRRSIADALGDDEADVLITHEFGYQNKDGKDDNSEGKMLEDESQIAPRRKKKLILDGELEEQIKELFQKFKDDPQCSCRIAEALDQHGKISAAQIFNKLKKLGLKVRPKKKMRNSDEPSSTRPNVQKRKRVHVFSEDQEAQIRVLYEQFKDHRRCSFMIANSLDLAGKFTPAQVSRKLKQLGLSFPQKKSSGGEMLENGADLVDGSKDRMEESDDEKLISLIPRKKMKNVKVSIEQLHEQTSKDSLSKDNSDDEMLSSVRKKKMKNVKVSIEQLHEQTSKDSLSKDDSDDEMLSSVRKKKMKNVKVSIEQLHEQTSKDSLSKDDSDDEMLSSVRKKKMKNVKVSIEQLHEQTSKDSLSKDDSDDEMLSSVRKKKMKIGQESNVEFQENTSEDTLSRDDLDNEMLSNVLKKTRRSLLASKHDDLESIQIEERTMDSDSSHGGCKDLSESGERVDLINSDKVEYHQVDPELVDSEDEVVVGAPPDNTVSRRMLRMVIDHEDDD</sequence>
<dbReference type="GO" id="GO:0003677">
    <property type="term" value="F:DNA binding"/>
    <property type="evidence" value="ECO:0007669"/>
    <property type="project" value="TreeGrafter"/>
</dbReference>
<feature type="domain" description="Timeless N-terminal" evidence="5">
    <location>
        <begin position="27"/>
        <end position="287"/>
    </location>
</feature>
<dbReference type="EMBL" id="SDMP01000009">
    <property type="protein sequence ID" value="RYR37681.1"/>
    <property type="molecule type" value="Genomic_DNA"/>
</dbReference>
<proteinExistence type="predicted"/>
<accession>A0A445BGD1</accession>
<evidence type="ECO:0000256" key="3">
    <source>
        <dbReference type="ARBA" id="ARBA00023306"/>
    </source>
</evidence>
<keyword evidence="2" id="KW-0539">Nucleus</keyword>
<comment type="subcellular location">
    <subcellularLocation>
        <location evidence="1">Nucleus</location>
    </subcellularLocation>
</comment>
<reference evidence="6 7" key="1">
    <citation type="submission" date="2019-01" db="EMBL/GenBank/DDBJ databases">
        <title>Sequencing of cultivated peanut Arachis hypogaea provides insights into genome evolution and oil improvement.</title>
        <authorList>
            <person name="Chen X."/>
        </authorList>
    </citation>
    <scope>NUCLEOTIDE SEQUENCE [LARGE SCALE GENOMIC DNA]</scope>
    <source>
        <strain evidence="7">cv. Fuhuasheng</strain>
        <tissue evidence="6">Leaves</tissue>
    </source>
</reference>
<feature type="compositionally biased region" description="Basic and acidic residues" evidence="4">
    <location>
        <begin position="1135"/>
        <end position="1148"/>
    </location>
</feature>
<feature type="compositionally biased region" description="Basic and acidic residues" evidence="4">
    <location>
        <begin position="639"/>
        <end position="649"/>
    </location>
</feature>
<feature type="compositionally biased region" description="Basic and acidic residues" evidence="4">
    <location>
        <begin position="1172"/>
        <end position="1185"/>
    </location>
</feature>
<comment type="caution">
    <text evidence="6">The sequence shown here is derived from an EMBL/GenBank/DDBJ whole genome shotgun (WGS) entry which is preliminary data.</text>
</comment>
<feature type="region of interest" description="Disordered" evidence="4">
    <location>
        <begin position="631"/>
        <end position="660"/>
    </location>
</feature>
<gene>
    <name evidence="6" type="ORF">Ahy_A09g042553</name>
</gene>
<dbReference type="InterPro" id="IPR044998">
    <property type="entry name" value="Timeless"/>
</dbReference>
<dbReference type="GO" id="GO:0006281">
    <property type="term" value="P:DNA repair"/>
    <property type="evidence" value="ECO:0007669"/>
    <property type="project" value="TreeGrafter"/>
</dbReference>